<dbReference type="AlphaFoldDB" id="A0AAN5YKZ0"/>
<proteinExistence type="predicted"/>
<dbReference type="SUPFAM" id="SSF53474">
    <property type="entry name" value="alpha/beta-Hydrolases"/>
    <property type="match status" value="1"/>
</dbReference>
<dbReference type="InterPro" id="IPR029058">
    <property type="entry name" value="AB_hydrolase_fold"/>
</dbReference>
<dbReference type="Gene3D" id="3.40.50.1820">
    <property type="entry name" value="alpha/beta hydrolase"/>
    <property type="match status" value="1"/>
</dbReference>
<sequence length="365" mass="39730">MSSVYGFFGFGAGLTPATVKGTKGDRDVPLPSVAPPPGQTLLHPTHKMSLRYDPEFEAAAGPTLAQYAASGSPALYDVQARRNRFQQALKKDAKCQIPEALETIVHHAPSSDGHLVEIYHVRKRENSAAGPHPAILHIHGGGYFSFSAAQSVQSMVDYVSQSGVQMLSVEYRLAPEHPFPTPLEDCWAALTWVYSNAEHLNIDTKRIGVMGESAGGGLAANLALLARDRVLSPPLAKQILIYPMLDDRTATDNTNGLAFFDVSDCITGWAAYLGKDVVGTDRVPKYAAAARNLDVRGLPVLYLDCPQLDILLTENIRYLVQFVEAKIPTEFHMYPGLPHGFTSLAPGSSFSQRAIQNRVRAMLNF</sequence>
<dbReference type="InterPro" id="IPR013094">
    <property type="entry name" value="AB_hydrolase_3"/>
</dbReference>
<dbReference type="Proteomes" id="UP000649114">
    <property type="component" value="Unassembled WGS sequence"/>
</dbReference>
<dbReference type="GO" id="GO:0016787">
    <property type="term" value="F:hydrolase activity"/>
    <property type="evidence" value="ECO:0007669"/>
    <property type="project" value="UniProtKB-KW"/>
</dbReference>
<gene>
    <name evidence="3" type="ORF">CNMCM8927_000081</name>
</gene>
<dbReference type="PANTHER" id="PTHR48081">
    <property type="entry name" value="AB HYDROLASE SUPERFAMILY PROTEIN C4A8.06C"/>
    <property type="match status" value="1"/>
</dbReference>
<evidence type="ECO:0000256" key="1">
    <source>
        <dbReference type="ARBA" id="ARBA00022801"/>
    </source>
</evidence>
<dbReference type="PANTHER" id="PTHR48081:SF8">
    <property type="entry name" value="ALPHA_BETA HYDROLASE FOLD-3 DOMAIN-CONTAINING PROTEIN-RELATED"/>
    <property type="match status" value="1"/>
</dbReference>
<evidence type="ECO:0000313" key="3">
    <source>
        <dbReference type="EMBL" id="KAF4202536.1"/>
    </source>
</evidence>
<reference evidence="3" key="2">
    <citation type="submission" date="2020-04" db="EMBL/GenBank/DDBJ databases">
        <authorList>
            <person name="Santos R.A.C."/>
            <person name="Steenwyk J.L."/>
            <person name="Rivero-Menendez O."/>
            <person name="Mead M.E."/>
            <person name="Silva L.P."/>
            <person name="Bastos R.W."/>
            <person name="Alastruey-Izquierdo A."/>
            <person name="Goldman G.H."/>
            <person name="Rokas A."/>
        </authorList>
    </citation>
    <scope>NUCLEOTIDE SEQUENCE</scope>
    <source>
        <strain evidence="3">CNM-CM8927</strain>
    </source>
</reference>
<feature type="domain" description="Alpha/beta hydrolase fold-3" evidence="2">
    <location>
        <begin position="135"/>
        <end position="342"/>
    </location>
</feature>
<organism evidence="3 4">
    <name type="scientific">Aspergillus lentulus</name>
    <dbReference type="NCBI Taxonomy" id="293939"/>
    <lineage>
        <taxon>Eukaryota</taxon>
        <taxon>Fungi</taxon>
        <taxon>Dikarya</taxon>
        <taxon>Ascomycota</taxon>
        <taxon>Pezizomycotina</taxon>
        <taxon>Eurotiomycetes</taxon>
        <taxon>Eurotiomycetidae</taxon>
        <taxon>Eurotiales</taxon>
        <taxon>Aspergillaceae</taxon>
        <taxon>Aspergillus</taxon>
        <taxon>Aspergillus subgen. Fumigati</taxon>
    </lineage>
</organism>
<evidence type="ECO:0000259" key="2">
    <source>
        <dbReference type="Pfam" id="PF07859"/>
    </source>
</evidence>
<dbReference type="Pfam" id="PF07859">
    <property type="entry name" value="Abhydrolase_3"/>
    <property type="match status" value="1"/>
</dbReference>
<protein>
    <recommendedName>
        <fullName evidence="2">Alpha/beta hydrolase fold-3 domain-containing protein</fullName>
    </recommendedName>
</protein>
<name>A0AAN5YKZ0_ASPLE</name>
<keyword evidence="1" id="KW-0378">Hydrolase</keyword>
<dbReference type="InterPro" id="IPR050300">
    <property type="entry name" value="GDXG_lipolytic_enzyme"/>
</dbReference>
<dbReference type="EMBL" id="JAAAPU010000102">
    <property type="protein sequence ID" value="KAF4202536.1"/>
    <property type="molecule type" value="Genomic_DNA"/>
</dbReference>
<reference evidence="3" key="1">
    <citation type="journal article" date="2020" name="bioRxiv">
        <title>Genomic and phenotypic heterogeneity of clinical isolates of the human pathogens Aspergillus fumigatus, Aspergillus lentulus and Aspergillus fumigatiaffinis.</title>
        <authorList>
            <person name="dos Santos R.A.C."/>
            <person name="Steenwyk J.L."/>
            <person name="Rivero-Menendez O."/>
            <person name="Mead M.E."/>
            <person name="Silva L.P."/>
            <person name="Bastos R.W."/>
            <person name="Alastruey-Izquierdo A."/>
            <person name="Goldman G.H."/>
            <person name="Rokas A."/>
        </authorList>
    </citation>
    <scope>NUCLEOTIDE SEQUENCE</scope>
    <source>
        <strain evidence="3">CNM-CM8927</strain>
    </source>
</reference>
<comment type="caution">
    <text evidence="3">The sequence shown here is derived from an EMBL/GenBank/DDBJ whole genome shotgun (WGS) entry which is preliminary data.</text>
</comment>
<evidence type="ECO:0000313" key="4">
    <source>
        <dbReference type="Proteomes" id="UP000649114"/>
    </source>
</evidence>
<accession>A0AAN5YKZ0</accession>